<reference evidence="2 3" key="1">
    <citation type="submission" date="2018-03" db="EMBL/GenBank/DDBJ databases">
        <title>Draft Genome Sequences of the Obligatory Marine Myxobacteria Enhygromyxa salina SWB005.</title>
        <authorList>
            <person name="Poehlein A."/>
            <person name="Moghaddam J.A."/>
            <person name="Harms H."/>
            <person name="Alanjari M."/>
            <person name="Koenig G.M."/>
            <person name="Daniel R."/>
            <person name="Schaeberle T.F."/>
        </authorList>
    </citation>
    <scope>NUCLEOTIDE SEQUENCE [LARGE SCALE GENOMIC DNA]</scope>
    <source>
        <strain evidence="2 3">SWB005</strain>
    </source>
</reference>
<dbReference type="OrthoDB" id="9833311at2"/>
<organism evidence="2 3">
    <name type="scientific">Enhygromyxa salina</name>
    <dbReference type="NCBI Taxonomy" id="215803"/>
    <lineage>
        <taxon>Bacteria</taxon>
        <taxon>Pseudomonadati</taxon>
        <taxon>Myxococcota</taxon>
        <taxon>Polyangia</taxon>
        <taxon>Nannocystales</taxon>
        <taxon>Nannocystaceae</taxon>
        <taxon>Enhygromyxa</taxon>
    </lineage>
</organism>
<dbReference type="Proteomes" id="UP000237968">
    <property type="component" value="Unassembled WGS sequence"/>
</dbReference>
<gene>
    <name evidence="2" type="ORF">ENSA5_13700</name>
</gene>
<feature type="region of interest" description="Disordered" evidence="1">
    <location>
        <begin position="213"/>
        <end position="235"/>
    </location>
</feature>
<evidence type="ECO:0000313" key="2">
    <source>
        <dbReference type="EMBL" id="PRQ03677.1"/>
    </source>
</evidence>
<sequence>MAKHDVHQFCARLGLPALVIGLSGCVMWMREPEFYTEELSELLEQRSEAIEACYDRFLSEEDPKAQGEVVVNFEVEAKTGELTNIEVSPDSPKTPEALARCVTDELDTLALDPPDVKRAEATFTWAFVLGSQKRPPADPFAGAQEAVLACYSDHLREVDREARGELVVDYALDPETGAVAKLELVSDATTAPAPVVECATAALESAHLDPAKLDERNQSGRRTFALRYTPHEPQG</sequence>
<name>A0A2S9YEZ6_9BACT</name>
<proteinExistence type="predicted"/>
<keyword evidence="3" id="KW-1185">Reference proteome</keyword>
<dbReference type="RefSeq" id="WP_106390847.1">
    <property type="nucleotide sequence ID" value="NZ_PVNK01000072.1"/>
</dbReference>
<dbReference type="PROSITE" id="PS51257">
    <property type="entry name" value="PROKAR_LIPOPROTEIN"/>
    <property type="match status" value="1"/>
</dbReference>
<evidence type="ECO:0000313" key="3">
    <source>
        <dbReference type="Proteomes" id="UP000237968"/>
    </source>
</evidence>
<dbReference type="AlphaFoldDB" id="A0A2S9YEZ6"/>
<comment type="caution">
    <text evidence="2">The sequence shown here is derived from an EMBL/GenBank/DDBJ whole genome shotgun (WGS) entry which is preliminary data.</text>
</comment>
<accession>A0A2S9YEZ6</accession>
<evidence type="ECO:0000256" key="1">
    <source>
        <dbReference type="SAM" id="MobiDB-lite"/>
    </source>
</evidence>
<dbReference type="EMBL" id="PVNK01000072">
    <property type="protein sequence ID" value="PRQ03677.1"/>
    <property type="molecule type" value="Genomic_DNA"/>
</dbReference>
<protein>
    <submittedName>
        <fullName evidence="2">Uncharacterized protein</fullName>
    </submittedName>
</protein>